<dbReference type="EMBL" id="QDKG01000003">
    <property type="protein sequence ID" value="PVH25140.1"/>
    <property type="molecule type" value="Genomic_DNA"/>
</dbReference>
<gene>
    <name evidence="1" type="ORF">DC487_09420</name>
</gene>
<dbReference type="Pfam" id="PF11625">
    <property type="entry name" value="DUF3253"/>
    <property type="match status" value="1"/>
</dbReference>
<sequence length="81" mass="8974">MSLDPEIVKAILSTTAARGADKSICPSEVARQLYPDNWRDRMQDVVEVAIALHRQGKVVIVQHGEPVDVNQIKGPIRIKTT</sequence>
<evidence type="ECO:0000313" key="1">
    <source>
        <dbReference type="EMBL" id="PVH25140.1"/>
    </source>
</evidence>
<dbReference type="SUPFAM" id="SSF46785">
    <property type="entry name" value="Winged helix' DNA-binding domain"/>
    <property type="match status" value="1"/>
</dbReference>
<dbReference type="Gene3D" id="1.10.10.10">
    <property type="entry name" value="Winged helix-like DNA-binding domain superfamily/Winged helix DNA-binding domain"/>
    <property type="match status" value="1"/>
</dbReference>
<keyword evidence="2" id="KW-1185">Reference proteome</keyword>
<dbReference type="Proteomes" id="UP000245627">
    <property type="component" value="Unassembled WGS sequence"/>
</dbReference>
<proteinExistence type="predicted"/>
<reference evidence="1 2" key="1">
    <citation type="submission" date="2018-04" db="EMBL/GenBank/DDBJ databases">
        <title>Sphingobacterium cortibacter sp. nov.</title>
        <authorList>
            <person name="Li Y."/>
        </authorList>
    </citation>
    <scope>NUCLEOTIDE SEQUENCE [LARGE SCALE GENOMIC DNA]</scope>
    <source>
        <strain evidence="1 2">2c-3</strain>
    </source>
</reference>
<protein>
    <submittedName>
        <fullName evidence="1">DUF3253 domain-containing protein</fullName>
    </submittedName>
</protein>
<evidence type="ECO:0000313" key="2">
    <source>
        <dbReference type="Proteomes" id="UP000245627"/>
    </source>
</evidence>
<dbReference type="AlphaFoldDB" id="A0A2T8HIB7"/>
<name>A0A2T8HIB7_9SPHI</name>
<dbReference type="OrthoDB" id="711646at2"/>
<accession>A0A2T8HIB7</accession>
<comment type="caution">
    <text evidence="1">The sequence shown here is derived from an EMBL/GenBank/DDBJ whole genome shotgun (WGS) entry which is preliminary data.</text>
</comment>
<organism evidence="1 2">
    <name type="scientific">Sphingobacterium corticibacter</name>
    <dbReference type="NCBI Taxonomy" id="2171749"/>
    <lineage>
        <taxon>Bacteria</taxon>
        <taxon>Pseudomonadati</taxon>
        <taxon>Bacteroidota</taxon>
        <taxon>Sphingobacteriia</taxon>
        <taxon>Sphingobacteriales</taxon>
        <taxon>Sphingobacteriaceae</taxon>
        <taxon>Sphingobacterium</taxon>
    </lineage>
</organism>
<dbReference type="RefSeq" id="WP_116775729.1">
    <property type="nucleotide sequence ID" value="NZ_QDKG01000003.1"/>
</dbReference>
<dbReference type="InterPro" id="IPR036388">
    <property type="entry name" value="WH-like_DNA-bd_sf"/>
</dbReference>
<dbReference type="InterPro" id="IPR021660">
    <property type="entry name" value="DUF3253"/>
</dbReference>
<dbReference type="InterPro" id="IPR036390">
    <property type="entry name" value="WH_DNA-bd_sf"/>
</dbReference>